<dbReference type="EMBL" id="JACGWO010000005">
    <property type="protein sequence ID" value="KAK4428176.1"/>
    <property type="molecule type" value="Genomic_DNA"/>
</dbReference>
<evidence type="ECO:0000313" key="2">
    <source>
        <dbReference type="Proteomes" id="UP001293254"/>
    </source>
</evidence>
<reference evidence="1" key="2">
    <citation type="journal article" date="2024" name="Plant">
        <title>Genomic evolution and insights into agronomic trait innovations of Sesamum species.</title>
        <authorList>
            <person name="Miao H."/>
            <person name="Wang L."/>
            <person name="Qu L."/>
            <person name="Liu H."/>
            <person name="Sun Y."/>
            <person name="Le M."/>
            <person name="Wang Q."/>
            <person name="Wei S."/>
            <person name="Zheng Y."/>
            <person name="Lin W."/>
            <person name="Duan Y."/>
            <person name="Cao H."/>
            <person name="Xiong S."/>
            <person name="Wang X."/>
            <person name="Wei L."/>
            <person name="Li C."/>
            <person name="Ma Q."/>
            <person name="Ju M."/>
            <person name="Zhao R."/>
            <person name="Li G."/>
            <person name="Mu C."/>
            <person name="Tian Q."/>
            <person name="Mei H."/>
            <person name="Zhang T."/>
            <person name="Gao T."/>
            <person name="Zhang H."/>
        </authorList>
    </citation>
    <scope>NUCLEOTIDE SEQUENCE</scope>
    <source>
        <strain evidence="1">3651</strain>
    </source>
</reference>
<evidence type="ECO:0000313" key="1">
    <source>
        <dbReference type="EMBL" id="KAK4428176.1"/>
    </source>
</evidence>
<proteinExistence type="predicted"/>
<sequence>MARGVLKEGCEERTDPAVAAGTRVVWRPNTNGDSNDGQFGSEAFWSGMKCTLCEAEAETTSIYCWSAPSHAWYGPYHIYHGAWCIDGLTALLVGFRQYSDVSDEKVHLVFSYYVGHFGGIGTEEGWKGWYGSLSEW</sequence>
<organism evidence="1 2">
    <name type="scientific">Sesamum alatum</name>
    <dbReference type="NCBI Taxonomy" id="300844"/>
    <lineage>
        <taxon>Eukaryota</taxon>
        <taxon>Viridiplantae</taxon>
        <taxon>Streptophyta</taxon>
        <taxon>Embryophyta</taxon>
        <taxon>Tracheophyta</taxon>
        <taxon>Spermatophyta</taxon>
        <taxon>Magnoliopsida</taxon>
        <taxon>eudicotyledons</taxon>
        <taxon>Gunneridae</taxon>
        <taxon>Pentapetalae</taxon>
        <taxon>asterids</taxon>
        <taxon>lamiids</taxon>
        <taxon>Lamiales</taxon>
        <taxon>Pedaliaceae</taxon>
        <taxon>Sesamum</taxon>
    </lineage>
</organism>
<name>A0AAE1YE25_9LAMI</name>
<dbReference type="Proteomes" id="UP001293254">
    <property type="component" value="Unassembled WGS sequence"/>
</dbReference>
<gene>
    <name evidence="1" type="ORF">Salat_1586600</name>
</gene>
<keyword evidence="2" id="KW-1185">Reference proteome</keyword>
<protein>
    <submittedName>
        <fullName evidence="1">Uncharacterized protein</fullName>
    </submittedName>
</protein>
<dbReference type="AlphaFoldDB" id="A0AAE1YE25"/>
<reference evidence="1" key="1">
    <citation type="submission" date="2020-06" db="EMBL/GenBank/DDBJ databases">
        <authorList>
            <person name="Li T."/>
            <person name="Hu X."/>
            <person name="Zhang T."/>
            <person name="Song X."/>
            <person name="Zhang H."/>
            <person name="Dai N."/>
            <person name="Sheng W."/>
            <person name="Hou X."/>
            <person name="Wei L."/>
        </authorList>
    </citation>
    <scope>NUCLEOTIDE SEQUENCE</scope>
    <source>
        <strain evidence="1">3651</strain>
        <tissue evidence="1">Leaf</tissue>
    </source>
</reference>
<comment type="caution">
    <text evidence="1">The sequence shown here is derived from an EMBL/GenBank/DDBJ whole genome shotgun (WGS) entry which is preliminary data.</text>
</comment>
<accession>A0AAE1YE25</accession>